<dbReference type="Pfam" id="PF00581">
    <property type="entry name" value="Rhodanese"/>
    <property type="match status" value="2"/>
</dbReference>
<dbReference type="InterPro" id="IPR045078">
    <property type="entry name" value="TST/MPST-like"/>
</dbReference>
<sequence>MLGNQQLAGLVDLSPKRRVQPAKESDYNTVDDQKEYEDVDYYYGRGQSHQSAKSTRQMVNSPSTPCPPAPPLMLGTLPRGVPATHLAIHTAKSKKSNSCGRWRVMCGILAVSAILLLLLITIITFLILGIRSQDFSGTKNERRTEFELHPTKIQKRREPDADISGNHLLTLLLTKRHVCLFEASTDDVESSVASYTTEHIETAQLLYYGNLSHAGVPVHPLQFQRVARGLGIDEDCHVIIYDRSYTIWATYAMWIFKLYGHQRVSILTGGFEGWKSLQAQSAQYRTEAGPPSPTPKIGDIIGSWNSSVLITYDDVLANMESEKYELVDAQTSDEYTGKASGALFGHIRGAISMPIETIFDWNQSRWLSSQSLVDIFRINGLSKHKPIIVYCSTSVRASMVWWALSKEGFDARLYFGGWPEWLVRAPDHLKVLPK</sequence>
<name>A0AA36D9M0_9BILA</name>
<feature type="non-terminal residue" evidence="6">
    <location>
        <position position="1"/>
    </location>
</feature>
<proteinExistence type="predicted"/>
<feature type="domain" description="Rhodanese" evidence="5">
    <location>
        <begin position="320"/>
        <end position="430"/>
    </location>
</feature>
<keyword evidence="4" id="KW-0472">Membrane</keyword>
<dbReference type="PROSITE" id="PS50206">
    <property type="entry name" value="RHODANESE_3"/>
    <property type="match status" value="2"/>
</dbReference>
<dbReference type="SUPFAM" id="SSF52821">
    <property type="entry name" value="Rhodanese/Cell cycle control phosphatase"/>
    <property type="match status" value="2"/>
</dbReference>
<feature type="transmembrane region" description="Helical" evidence="4">
    <location>
        <begin position="102"/>
        <end position="130"/>
    </location>
</feature>
<dbReference type="PANTHER" id="PTHR11364:SF30">
    <property type="entry name" value="RHODANESE DOMAIN-CONTAINING PROTEIN"/>
    <property type="match status" value="1"/>
</dbReference>
<accession>A0AA36D9M0</accession>
<dbReference type="EMBL" id="CATQJA010002664">
    <property type="protein sequence ID" value="CAJ0582626.1"/>
    <property type="molecule type" value="Genomic_DNA"/>
</dbReference>
<evidence type="ECO:0000256" key="2">
    <source>
        <dbReference type="ARBA" id="ARBA00022737"/>
    </source>
</evidence>
<evidence type="ECO:0000256" key="4">
    <source>
        <dbReference type="SAM" id="Phobius"/>
    </source>
</evidence>
<dbReference type="CDD" id="cd01448">
    <property type="entry name" value="TST_Repeat_1"/>
    <property type="match status" value="1"/>
</dbReference>
<evidence type="ECO:0000313" key="6">
    <source>
        <dbReference type="EMBL" id="CAJ0582626.1"/>
    </source>
</evidence>
<dbReference type="PANTHER" id="PTHR11364">
    <property type="entry name" value="THIOSULFATE SULFERTANSFERASE"/>
    <property type="match status" value="1"/>
</dbReference>
<dbReference type="SMART" id="SM00450">
    <property type="entry name" value="RHOD"/>
    <property type="match status" value="2"/>
</dbReference>
<evidence type="ECO:0000313" key="7">
    <source>
        <dbReference type="Proteomes" id="UP001177023"/>
    </source>
</evidence>
<evidence type="ECO:0000256" key="3">
    <source>
        <dbReference type="SAM" id="MobiDB-lite"/>
    </source>
</evidence>
<dbReference type="InterPro" id="IPR036873">
    <property type="entry name" value="Rhodanese-like_dom_sf"/>
</dbReference>
<evidence type="ECO:0000256" key="1">
    <source>
        <dbReference type="ARBA" id="ARBA00022679"/>
    </source>
</evidence>
<feature type="domain" description="Rhodanese" evidence="5">
    <location>
        <begin position="187"/>
        <end position="279"/>
    </location>
</feature>
<keyword evidence="4" id="KW-0812">Transmembrane</keyword>
<comment type="caution">
    <text evidence="6">The sequence shown here is derived from an EMBL/GenBank/DDBJ whole genome shotgun (WGS) entry which is preliminary data.</text>
</comment>
<reference evidence="6" key="1">
    <citation type="submission" date="2023-06" db="EMBL/GenBank/DDBJ databases">
        <authorList>
            <person name="Delattre M."/>
        </authorList>
    </citation>
    <scope>NUCLEOTIDE SEQUENCE</scope>
    <source>
        <strain evidence="6">AF72</strain>
    </source>
</reference>
<dbReference type="Proteomes" id="UP001177023">
    <property type="component" value="Unassembled WGS sequence"/>
</dbReference>
<keyword evidence="1" id="KW-0808">Transferase</keyword>
<keyword evidence="7" id="KW-1185">Reference proteome</keyword>
<organism evidence="6 7">
    <name type="scientific">Mesorhabditis spiculigera</name>
    <dbReference type="NCBI Taxonomy" id="96644"/>
    <lineage>
        <taxon>Eukaryota</taxon>
        <taxon>Metazoa</taxon>
        <taxon>Ecdysozoa</taxon>
        <taxon>Nematoda</taxon>
        <taxon>Chromadorea</taxon>
        <taxon>Rhabditida</taxon>
        <taxon>Rhabditina</taxon>
        <taxon>Rhabditomorpha</taxon>
        <taxon>Rhabditoidea</taxon>
        <taxon>Rhabditidae</taxon>
        <taxon>Mesorhabditinae</taxon>
        <taxon>Mesorhabditis</taxon>
    </lineage>
</organism>
<dbReference type="InterPro" id="IPR001763">
    <property type="entry name" value="Rhodanese-like_dom"/>
</dbReference>
<dbReference type="Gene3D" id="3.40.250.10">
    <property type="entry name" value="Rhodanese-like domain"/>
    <property type="match status" value="2"/>
</dbReference>
<dbReference type="GO" id="GO:0004792">
    <property type="term" value="F:thiosulfate-cyanide sulfurtransferase activity"/>
    <property type="evidence" value="ECO:0007669"/>
    <property type="project" value="TreeGrafter"/>
</dbReference>
<feature type="region of interest" description="Disordered" evidence="3">
    <location>
        <begin position="1"/>
        <end position="30"/>
    </location>
</feature>
<keyword evidence="4" id="KW-1133">Transmembrane helix</keyword>
<evidence type="ECO:0000259" key="5">
    <source>
        <dbReference type="PROSITE" id="PS50206"/>
    </source>
</evidence>
<dbReference type="GO" id="GO:0005739">
    <property type="term" value="C:mitochondrion"/>
    <property type="evidence" value="ECO:0007669"/>
    <property type="project" value="TreeGrafter"/>
</dbReference>
<protein>
    <recommendedName>
        <fullName evidence="5">Rhodanese domain-containing protein</fullName>
    </recommendedName>
</protein>
<gene>
    <name evidence="6" type="ORF">MSPICULIGERA_LOCUS20756</name>
</gene>
<dbReference type="AlphaFoldDB" id="A0AA36D9M0"/>
<keyword evidence="2" id="KW-0677">Repeat</keyword>